<name>A0A3L8DP85_OOCBI</name>
<dbReference type="GO" id="GO:0006122">
    <property type="term" value="P:mitochondrial electron transport, ubiquinol to cytochrome c"/>
    <property type="evidence" value="ECO:0007669"/>
    <property type="project" value="InterPro"/>
</dbReference>
<comment type="subunit">
    <text evidence="12">Component of the ubiquinol-cytochrome c oxidoreductase (cytochrome b-c1 complex, complex III, CIII), a multisubunit enzyme composed of 3 respiratory subunits cytochrome b, cytochrome c1 and Rieske protein, 2 core protein subunits, and additional low-molecular weight protein subunits. The complex exists as an obligatory dimer and forms supercomplexes (SCs) in the inner mitochondrial membrane with cytochrome c oxidase (complex IV, CIV).</text>
</comment>
<dbReference type="InterPro" id="IPR036544">
    <property type="entry name" value="QCR7_sf"/>
</dbReference>
<dbReference type="GO" id="GO:0005743">
    <property type="term" value="C:mitochondrial inner membrane"/>
    <property type="evidence" value="ECO:0007669"/>
    <property type="project" value="UniProtKB-SubCell"/>
</dbReference>
<evidence type="ECO:0000256" key="3">
    <source>
        <dbReference type="ARBA" id="ARBA00016323"/>
    </source>
</evidence>
<reference evidence="13" key="2">
    <citation type="submission" date="2018-07" db="EMBL/GenBank/DDBJ databases">
        <authorList>
            <person name="Mckenzie S.K."/>
            <person name="Kronauer D.J.C."/>
        </authorList>
    </citation>
    <scope>NUCLEOTIDE SEQUENCE</scope>
    <source>
        <strain evidence="13">Clonal line C1</strain>
    </source>
</reference>
<evidence type="ECO:0000256" key="10">
    <source>
        <dbReference type="ARBA" id="ARBA00031021"/>
    </source>
</evidence>
<dbReference type="AlphaFoldDB" id="A0A3L8DP85"/>
<keyword evidence="7" id="KW-0249">Electron transport</keyword>
<keyword evidence="6" id="KW-0999">Mitochondrion inner membrane</keyword>
<dbReference type="GO" id="GO:0045275">
    <property type="term" value="C:respiratory chain complex III"/>
    <property type="evidence" value="ECO:0007669"/>
    <property type="project" value="InterPro"/>
</dbReference>
<dbReference type="Gene3D" id="1.10.1090.10">
    <property type="entry name" value="Cytochrome b-c1 complex subunit 7"/>
    <property type="match status" value="1"/>
</dbReference>
<accession>A0A3L8DP85</accession>
<comment type="subcellular location">
    <subcellularLocation>
        <location evidence="1">Mitochondrion inner membrane</location>
        <topology evidence="1">Peripheral membrane protein</topology>
        <orientation evidence="1">Matrix side</orientation>
    </subcellularLocation>
</comment>
<evidence type="ECO:0000256" key="9">
    <source>
        <dbReference type="ARBA" id="ARBA00023136"/>
    </source>
</evidence>
<evidence type="ECO:0000256" key="8">
    <source>
        <dbReference type="ARBA" id="ARBA00023128"/>
    </source>
</evidence>
<gene>
    <name evidence="13" type="ORF">DMN91_004522</name>
</gene>
<dbReference type="Pfam" id="PF02271">
    <property type="entry name" value="UCR_14kD"/>
    <property type="match status" value="1"/>
</dbReference>
<evidence type="ECO:0000256" key="5">
    <source>
        <dbReference type="ARBA" id="ARBA00022660"/>
    </source>
</evidence>
<keyword evidence="4" id="KW-0813">Transport</keyword>
<dbReference type="PANTHER" id="PTHR12022:SF0">
    <property type="entry name" value="CYTOCHROME B-C1 COMPLEX SUBUNIT 7"/>
    <property type="match status" value="1"/>
</dbReference>
<dbReference type="Proteomes" id="UP000279307">
    <property type="component" value="Chromosome 5"/>
</dbReference>
<dbReference type="InterPro" id="IPR003197">
    <property type="entry name" value="QCR7"/>
</dbReference>
<evidence type="ECO:0000256" key="11">
    <source>
        <dbReference type="ARBA" id="ARBA00032927"/>
    </source>
</evidence>
<evidence type="ECO:0000256" key="7">
    <source>
        <dbReference type="ARBA" id="ARBA00022982"/>
    </source>
</evidence>
<keyword evidence="5" id="KW-0679">Respiratory chain</keyword>
<evidence type="ECO:0000256" key="12">
    <source>
        <dbReference type="ARBA" id="ARBA00038521"/>
    </source>
</evidence>
<sequence length="165" mass="20092">MKLPSTLMKSLKLLQRNFAQSRHNCDSKETWQYTLSRLAFEWSGFNRYGLYTHDVIDHTHPAVLEALRRLPEEMVDTRNFRLIRAMQLSFLKVYLPREKWITYEQDQKYRYLDPYIREINAEWDEMYEFDGFNYWDRDWPAHKPELKAYWADAIARKALNGPMET</sequence>
<comment type="similarity">
    <text evidence="2">Belongs to the UQCRB/QCR7 family.</text>
</comment>
<keyword evidence="9" id="KW-0472">Membrane</keyword>
<dbReference type="SUPFAM" id="SSF81524">
    <property type="entry name" value="14 kDa protein of cytochrome bc1 complex (Ubiquinol-cytochrome c reductase)"/>
    <property type="match status" value="1"/>
</dbReference>
<reference evidence="13" key="1">
    <citation type="journal article" date="2018" name="Genome Res.">
        <title>The genomic architecture and molecular evolution of ant odorant receptors.</title>
        <authorList>
            <person name="McKenzie S.K."/>
            <person name="Kronauer D.J.C."/>
        </authorList>
    </citation>
    <scope>NUCLEOTIDE SEQUENCE [LARGE SCALE GENOMIC DNA]</scope>
    <source>
        <strain evidence="13">Clonal line C1</strain>
    </source>
</reference>
<dbReference type="PANTHER" id="PTHR12022">
    <property type="entry name" value="UBIQUINOL-CYTOCHROME C REDUCTASE COMPLEX 14 KD PROTEIN"/>
    <property type="match status" value="1"/>
</dbReference>
<dbReference type="OrthoDB" id="3643at2759"/>
<organism evidence="13">
    <name type="scientific">Ooceraea biroi</name>
    <name type="common">Clonal raider ant</name>
    <name type="synonym">Cerapachys biroi</name>
    <dbReference type="NCBI Taxonomy" id="2015173"/>
    <lineage>
        <taxon>Eukaryota</taxon>
        <taxon>Metazoa</taxon>
        <taxon>Ecdysozoa</taxon>
        <taxon>Arthropoda</taxon>
        <taxon>Hexapoda</taxon>
        <taxon>Insecta</taxon>
        <taxon>Pterygota</taxon>
        <taxon>Neoptera</taxon>
        <taxon>Endopterygota</taxon>
        <taxon>Hymenoptera</taxon>
        <taxon>Apocrita</taxon>
        <taxon>Aculeata</taxon>
        <taxon>Formicoidea</taxon>
        <taxon>Formicidae</taxon>
        <taxon>Dorylinae</taxon>
        <taxon>Ooceraea</taxon>
    </lineage>
</organism>
<evidence type="ECO:0000256" key="2">
    <source>
        <dbReference type="ARBA" id="ARBA00008554"/>
    </source>
</evidence>
<evidence type="ECO:0000256" key="4">
    <source>
        <dbReference type="ARBA" id="ARBA00022448"/>
    </source>
</evidence>
<evidence type="ECO:0000256" key="6">
    <source>
        <dbReference type="ARBA" id="ARBA00022792"/>
    </source>
</evidence>
<dbReference type="EMBL" id="QOIP01000005">
    <property type="protein sequence ID" value="RLU22244.1"/>
    <property type="molecule type" value="Genomic_DNA"/>
</dbReference>
<comment type="caution">
    <text evidence="13">The sequence shown here is derived from an EMBL/GenBank/DDBJ whole genome shotgun (WGS) entry which is preliminary data.</text>
</comment>
<proteinExistence type="inferred from homology"/>
<protein>
    <recommendedName>
        <fullName evidence="3">Cytochrome b-c1 complex subunit 7</fullName>
    </recommendedName>
    <alternativeName>
        <fullName evidence="10">Complex III subunit VII</fullName>
    </alternativeName>
    <alternativeName>
        <fullName evidence="11">Ubiquinol-cytochrome c reductase complex 14 kDa protein</fullName>
    </alternativeName>
</protein>
<keyword evidence="8" id="KW-0496">Mitochondrion</keyword>
<evidence type="ECO:0000313" key="13">
    <source>
        <dbReference type="EMBL" id="RLU22244.1"/>
    </source>
</evidence>
<evidence type="ECO:0000256" key="1">
    <source>
        <dbReference type="ARBA" id="ARBA00004443"/>
    </source>
</evidence>